<dbReference type="SUPFAM" id="SSF52980">
    <property type="entry name" value="Restriction endonuclease-like"/>
    <property type="match status" value="1"/>
</dbReference>
<evidence type="ECO:0000313" key="3">
    <source>
        <dbReference type="Proteomes" id="UP000233517"/>
    </source>
</evidence>
<accession>A0A2N2E8Y2</accession>
<dbReference type="PANTHER" id="PTHR34039">
    <property type="entry name" value="UPF0102 PROTEIN YRAN"/>
    <property type="match status" value="1"/>
</dbReference>
<dbReference type="AlphaFoldDB" id="A0A2N2E8Y2"/>
<evidence type="ECO:0000256" key="1">
    <source>
        <dbReference type="ARBA" id="ARBA00006738"/>
    </source>
</evidence>
<sequence length="124" mass="14619">MYYKSKNKIDLGKLGEGVAKKYLLSAGYEMVGCNCRFGHLEIDIIASFKGRLVFFEVKTRSTKYLELDEENLKRKQIKNLKKAIGLYCYYKKINVEKISLDFLMIMVNTKRKMVDIKHYKNILF</sequence>
<dbReference type="InterPro" id="IPR011335">
    <property type="entry name" value="Restrct_endonuc-II-like"/>
</dbReference>
<dbReference type="InterPro" id="IPR011856">
    <property type="entry name" value="tRNA_endonuc-like_dom_sf"/>
</dbReference>
<comment type="caution">
    <text evidence="2">The sequence shown here is derived from an EMBL/GenBank/DDBJ whole genome shotgun (WGS) entry which is preliminary data.</text>
</comment>
<gene>
    <name evidence="2" type="ORF">CVU82_03960</name>
</gene>
<name>A0A2N2E8Y2_9BACT</name>
<dbReference type="PANTHER" id="PTHR34039:SF1">
    <property type="entry name" value="UPF0102 PROTEIN YRAN"/>
    <property type="match status" value="1"/>
</dbReference>
<dbReference type="EMBL" id="PHAI01000003">
    <property type="protein sequence ID" value="PKM91177.1"/>
    <property type="molecule type" value="Genomic_DNA"/>
</dbReference>
<dbReference type="Pfam" id="PF02021">
    <property type="entry name" value="UPF0102"/>
    <property type="match status" value="1"/>
</dbReference>
<dbReference type="GO" id="GO:0004519">
    <property type="term" value="F:endonuclease activity"/>
    <property type="evidence" value="ECO:0007669"/>
    <property type="project" value="UniProtKB-KW"/>
</dbReference>
<comment type="similarity">
    <text evidence="1">Belongs to the UPF0102 family.</text>
</comment>
<dbReference type="GO" id="GO:0003676">
    <property type="term" value="F:nucleic acid binding"/>
    <property type="evidence" value="ECO:0007669"/>
    <property type="project" value="InterPro"/>
</dbReference>
<keyword evidence="2" id="KW-0378">Hydrolase</keyword>
<reference evidence="2 3" key="1">
    <citation type="journal article" date="2017" name="ISME J.">
        <title>Potential for microbial H2 and metal transformations associated with novel bacteria and archaea in deep terrestrial subsurface sediments.</title>
        <authorList>
            <person name="Hernsdorf A.W."/>
            <person name="Amano Y."/>
            <person name="Miyakawa K."/>
            <person name="Ise K."/>
            <person name="Suzuki Y."/>
            <person name="Anantharaman K."/>
            <person name="Probst A."/>
            <person name="Burstein D."/>
            <person name="Thomas B.C."/>
            <person name="Banfield J.F."/>
        </authorList>
    </citation>
    <scope>NUCLEOTIDE SEQUENCE [LARGE SCALE GENOMIC DNA]</scope>
    <source>
        <strain evidence="2">HGW-Falkowbacteria-1</strain>
    </source>
</reference>
<dbReference type="InterPro" id="IPR003509">
    <property type="entry name" value="UPF0102_YraN-like"/>
</dbReference>
<organism evidence="2 3">
    <name type="scientific">Candidatus Falkowbacteria bacterium HGW-Falkowbacteria-1</name>
    <dbReference type="NCBI Taxonomy" id="2013768"/>
    <lineage>
        <taxon>Bacteria</taxon>
        <taxon>Candidatus Falkowiibacteriota</taxon>
    </lineage>
</organism>
<proteinExistence type="inferred from homology"/>
<keyword evidence="2" id="KW-0255">Endonuclease</keyword>
<evidence type="ECO:0000313" key="2">
    <source>
        <dbReference type="EMBL" id="PKM91177.1"/>
    </source>
</evidence>
<dbReference type="Proteomes" id="UP000233517">
    <property type="component" value="Unassembled WGS sequence"/>
</dbReference>
<protein>
    <submittedName>
        <fullName evidence="2">Endonuclease</fullName>
    </submittedName>
</protein>
<keyword evidence="2" id="KW-0540">Nuclease</keyword>
<dbReference type="Gene3D" id="3.40.1350.10">
    <property type="match status" value="1"/>
</dbReference>